<organism evidence="9 10">
    <name type="scientific">Bythopirellula goksoeyrii</name>
    <dbReference type="NCBI Taxonomy" id="1400387"/>
    <lineage>
        <taxon>Bacteria</taxon>
        <taxon>Pseudomonadati</taxon>
        <taxon>Planctomycetota</taxon>
        <taxon>Planctomycetia</taxon>
        <taxon>Pirellulales</taxon>
        <taxon>Lacipirellulaceae</taxon>
        <taxon>Bythopirellula</taxon>
    </lineage>
</organism>
<dbReference type="OrthoDB" id="9801421at2"/>
<keyword evidence="4" id="KW-0645">Protease</keyword>
<dbReference type="GO" id="GO:0070012">
    <property type="term" value="F:oligopeptidase activity"/>
    <property type="evidence" value="ECO:0007669"/>
    <property type="project" value="TreeGrafter"/>
</dbReference>
<dbReference type="InterPro" id="IPR001375">
    <property type="entry name" value="Peptidase_S9_cat"/>
</dbReference>
<dbReference type="InterPro" id="IPR029058">
    <property type="entry name" value="AB_hydrolase_fold"/>
</dbReference>
<reference evidence="9 10" key="1">
    <citation type="submission" date="2019-08" db="EMBL/GenBank/DDBJ databases">
        <title>Deep-cultivation of Planctomycetes and their phenomic and genomic characterization uncovers novel biology.</title>
        <authorList>
            <person name="Wiegand S."/>
            <person name="Jogler M."/>
            <person name="Boedeker C."/>
            <person name="Pinto D."/>
            <person name="Vollmers J."/>
            <person name="Rivas-Marin E."/>
            <person name="Kohn T."/>
            <person name="Peeters S.H."/>
            <person name="Heuer A."/>
            <person name="Rast P."/>
            <person name="Oberbeckmann S."/>
            <person name="Bunk B."/>
            <person name="Jeske O."/>
            <person name="Meyerdierks A."/>
            <person name="Storesund J.E."/>
            <person name="Kallscheuer N."/>
            <person name="Luecker S."/>
            <person name="Lage O.M."/>
            <person name="Pohl T."/>
            <person name="Merkel B.J."/>
            <person name="Hornburger P."/>
            <person name="Mueller R.-W."/>
            <person name="Bruemmer F."/>
            <person name="Labrenz M."/>
            <person name="Spormann A.M."/>
            <person name="Op den Camp H."/>
            <person name="Overmann J."/>
            <person name="Amann R."/>
            <person name="Jetten M.S.M."/>
            <person name="Mascher T."/>
            <person name="Medema M.H."/>
            <person name="Devos D.P."/>
            <person name="Kaster A.-K."/>
            <person name="Ovreas L."/>
            <person name="Rohde M."/>
            <person name="Galperin M.Y."/>
            <person name="Jogler C."/>
        </authorList>
    </citation>
    <scope>NUCLEOTIDE SEQUENCE [LARGE SCALE GENOMIC DNA]</scope>
    <source>
        <strain evidence="9 10">Pr1d</strain>
    </source>
</reference>
<dbReference type="KEGG" id="bgok:Pr1d_39480"/>
<dbReference type="InterPro" id="IPR002470">
    <property type="entry name" value="Peptidase_S9A"/>
</dbReference>
<dbReference type="PANTHER" id="PTHR42881">
    <property type="entry name" value="PROLYL ENDOPEPTIDASE"/>
    <property type="match status" value="1"/>
</dbReference>
<dbReference type="Proteomes" id="UP000323917">
    <property type="component" value="Chromosome"/>
</dbReference>
<accession>A0A5B9QRM3</accession>
<dbReference type="Pfam" id="PF00326">
    <property type="entry name" value="Peptidase_S9"/>
    <property type="match status" value="1"/>
</dbReference>
<dbReference type="FunFam" id="3.40.50.1820:FF:000005">
    <property type="entry name" value="Prolyl endopeptidase"/>
    <property type="match status" value="1"/>
</dbReference>
<dbReference type="EMBL" id="CP042913">
    <property type="protein sequence ID" value="QEG36633.1"/>
    <property type="molecule type" value="Genomic_DNA"/>
</dbReference>
<feature type="domain" description="Peptidase S9A N-terminal" evidence="8">
    <location>
        <begin position="33"/>
        <end position="445"/>
    </location>
</feature>
<evidence type="ECO:0000256" key="5">
    <source>
        <dbReference type="ARBA" id="ARBA00022801"/>
    </source>
</evidence>
<dbReference type="Gene3D" id="3.40.50.1820">
    <property type="entry name" value="alpha/beta hydrolase"/>
    <property type="match status" value="1"/>
</dbReference>
<evidence type="ECO:0000313" key="10">
    <source>
        <dbReference type="Proteomes" id="UP000323917"/>
    </source>
</evidence>
<comment type="similarity">
    <text evidence="2">Belongs to the peptidase S9A family.</text>
</comment>
<proteinExistence type="inferred from homology"/>
<evidence type="ECO:0000256" key="2">
    <source>
        <dbReference type="ARBA" id="ARBA00005228"/>
    </source>
</evidence>
<sequence length="721" mass="81468">MRFLWWVTLIVVSFCWDDCVEKSWAKESALKYPDARREDQVDTFHGVDVPDPYRWMEEDVRTSEEVAEWVAAENEITRKYLEAIPERAGIEERLTKLWNFERYSVPTQTAGKFFYLKNDGLQNQAVLYVADTADGAGRVLIDPNSWSEDGTVSLGFMAESDDAQYLAYGRKDAGSDWSTIYVMDIASGEQLPDKLEWVRWGGVQWNAEGTGFYYTRYPEPETDEQHQALAIKPAIHFHKLGEKQEEDELIYSRPDEPTWSFDLRRSDDNQFLVLMISRSTDPQNQVFFKRVDESVDAPFRPLIEDFENQFWFLGNVDEQLYFLTDFEAPTKRVVSLDVASLTGDQSVRKRMTEIVPADEATLEGVVLFKDQLVAMYLKDVISKVKAFELDGKFLHDVGLPGIGSANGFSGRQSDTETFFSFTSYVAPASIFRLDLESGKSTLIRQPEVEFDRSLFESRQAFYTSKDGTRVPIIISHRKGLERNSENPTLLYGYGGFDISLSPYFSVAYATWMEMGGVVAVPNLRGGGEYGEAWHQAGKKLNKQNVFDDFIAAAEWLIDEKYTSTPKLAIMGGSNGGLLVGASLTQRPDLFGACLPAVGVLDMLRYQNFTAGHFWRDEYGTVDDEEEFRALLAYSPYHNVKPGTVYPPTMILTADTDDRVVPMHSFKFGAALQAAQAGPAPILMRIETRAGHGAGTPTTKKIEETADCWAFLWKNLRMSGGE</sequence>
<dbReference type="GO" id="GO:0006508">
    <property type="term" value="P:proteolysis"/>
    <property type="evidence" value="ECO:0007669"/>
    <property type="project" value="UniProtKB-KW"/>
</dbReference>
<evidence type="ECO:0000313" key="9">
    <source>
        <dbReference type="EMBL" id="QEG36633.1"/>
    </source>
</evidence>
<dbReference type="InterPro" id="IPR002471">
    <property type="entry name" value="Pept_S9_AS"/>
</dbReference>
<dbReference type="Pfam" id="PF02897">
    <property type="entry name" value="Peptidase_S9_N"/>
    <property type="match status" value="1"/>
</dbReference>
<evidence type="ECO:0000256" key="3">
    <source>
        <dbReference type="ARBA" id="ARBA00011897"/>
    </source>
</evidence>
<evidence type="ECO:0000256" key="6">
    <source>
        <dbReference type="ARBA" id="ARBA00022825"/>
    </source>
</evidence>
<evidence type="ECO:0000259" key="8">
    <source>
        <dbReference type="Pfam" id="PF02897"/>
    </source>
</evidence>
<gene>
    <name evidence="9" type="primary">f1pep1</name>
    <name evidence="9" type="ORF">Pr1d_39480</name>
</gene>
<dbReference type="PROSITE" id="PS00708">
    <property type="entry name" value="PRO_ENDOPEP_SER"/>
    <property type="match status" value="1"/>
</dbReference>
<dbReference type="SUPFAM" id="SSF50993">
    <property type="entry name" value="Peptidase/esterase 'gauge' domain"/>
    <property type="match status" value="1"/>
</dbReference>
<feature type="domain" description="Peptidase S9 prolyl oligopeptidase catalytic" evidence="7">
    <location>
        <begin position="503"/>
        <end position="716"/>
    </location>
</feature>
<evidence type="ECO:0000259" key="7">
    <source>
        <dbReference type="Pfam" id="PF00326"/>
    </source>
</evidence>
<keyword evidence="6" id="KW-0720">Serine protease</keyword>
<evidence type="ECO:0000256" key="1">
    <source>
        <dbReference type="ARBA" id="ARBA00001070"/>
    </source>
</evidence>
<dbReference type="GO" id="GO:0004252">
    <property type="term" value="F:serine-type endopeptidase activity"/>
    <property type="evidence" value="ECO:0007669"/>
    <property type="project" value="UniProtKB-EC"/>
</dbReference>
<dbReference type="PANTHER" id="PTHR42881:SF2">
    <property type="entry name" value="PROLYL ENDOPEPTIDASE"/>
    <property type="match status" value="1"/>
</dbReference>
<keyword evidence="5 9" id="KW-0378">Hydrolase</keyword>
<keyword evidence="10" id="KW-1185">Reference proteome</keyword>
<dbReference type="InterPro" id="IPR051167">
    <property type="entry name" value="Prolyl_oligopep/macrocyclase"/>
</dbReference>
<name>A0A5B9QRM3_9BACT</name>
<dbReference type="EC" id="3.4.21.26" evidence="3"/>
<dbReference type="AlphaFoldDB" id="A0A5B9QRM3"/>
<dbReference type="PRINTS" id="PR00862">
    <property type="entry name" value="PROLIGOPTASE"/>
</dbReference>
<evidence type="ECO:0000256" key="4">
    <source>
        <dbReference type="ARBA" id="ARBA00022670"/>
    </source>
</evidence>
<dbReference type="SUPFAM" id="SSF53474">
    <property type="entry name" value="alpha/beta-Hydrolases"/>
    <property type="match status" value="1"/>
</dbReference>
<comment type="catalytic activity">
    <reaction evidence="1">
        <text>Hydrolysis of Pro-|-Xaa &gt;&gt; Ala-|-Xaa in oligopeptides.</text>
        <dbReference type="EC" id="3.4.21.26"/>
    </reaction>
</comment>
<dbReference type="Gene3D" id="2.130.10.120">
    <property type="entry name" value="Prolyl oligopeptidase, N-terminal domain"/>
    <property type="match status" value="1"/>
</dbReference>
<dbReference type="GO" id="GO:0005829">
    <property type="term" value="C:cytosol"/>
    <property type="evidence" value="ECO:0007669"/>
    <property type="project" value="TreeGrafter"/>
</dbReference>
<protein>
    <recommendedName>
        <fullName evidence="3">prolyl oligopeptidase</fullName>
        <ecNumber evidence="3">3.4.21.26</ecNumber>
    </recommendedName>
</protein>
<dbReference type="InterPro" id="IPR023302">
    <property type="entry name" value="Pept_S9A_N"/>
</dbReference>